<evidence type="ECO:0000313" key="3">
    <source>
        <dbReference type="Proteomes" id="UP000316733"/>
    </source>
</evidence>
<organism evidence="2 3">
    <name type="scientific">Pseudomonas phage vB_PaeM_PA5oct</name>
    <dbReference type="NCBI Taxonomy" id="2163605"/>
    <lineage>
        <taxon>Viruses</taxon>
        <taxon>Duplodnaviria</taxon>
        <taxon>Heunggongvirae</taxon>
        <taxon>Uroviricota</taxon>
        <taxon>Caudoviricetes</taxon>
        <taxon>Arenbergviridae</taxon>
        <taxon>Wroclawvirus</taxon>
        <taxon>Wroclawvirus PA5oct</taxon>
    </lineage>
</organism>
<feature type="region of interest" description="Disordered" evidence="1">
    <location>
        <begin position="430"/>
        <end position="452"/>
    </location>
</feature>
<dbReference type="Proteomes" id="UP000316733">
    <property type="component" value="Segment"/>
</dbReference>
<reference evidence="3" key="1">
    <citation type="journal article" date="2020" name="bioRxiv">
        <title>Integrative omics analysis of Pseudomonas aeruginosa virus PA5oct highlights the molecular complexity of jumbo phages.</title>
        <authorList>
            <person name="Lood C."/>
            <person name="Danis-Wlodarczyk K."/>
            <person name="Blasdel B.G."/>
            <person name="Jang H.B."/>
            <person name="Vandenheuvel D."/>
            <person name="Briers Y."/>
            <person name="Noben J.-P."/>
            <person name="van Noort V."/>
            <person name="Drulis-Kawa Z."/>
            <person name="Lavigne R."/>
        </authorList>
    </citation>
    <scope>NUCLEOTIDE SEQUENCE [LARGE SCALE GENOMIC DNA]</scope>
</reference>
<gene>
    <name evidence="2" type="ORF">EST35_0206</name>
</gene>
<evidence type="ECO:0000256" key="1">
    <source>
        <dbReference type="SAM" id="MobiDB-lite"/>
    </source>
</evidence>
<accession>A0A4Y5JTQ4</accession>
<keyword evidence="3" id="KW-1185">Reference proteome</keyword>
<sequence length="496" mass="56969">MINYNRTAKKIFSVLKGHSYRVKMYDLTGNEVIDPEKARRFYVQYPNMMITLDEDTGEIRMSKNNNISLTEYESTLVQLKNIAVHYMLNFTLKDFGREITPRDFAYQAKVKKEKEMSNGSVSESISPLVGSRKTSYQTIENVKIHVKHKTHVDEEIRGARSRNISAIFIEHSGERFRFPHNNLVGARAMARHIQQGGNQYDSIGSYIIESCANYTKLREFMRYIRSNNLITEDSNDVIANIKESIDSIATDLKRLSGVNTYGIVKSRIEETEEAECDVSDVDKFKDMFTIRKFDDKFTDVLPIVSKLVKEKQSYLKKIEEAVSKQIYIESMPILETNAIIYENPNIKLGHSLQELSSRILENTLLANYISSMGSKLIKENTLNKFECSIIKSFFENVSVKKANTNQTNGLFAESINEFGINIPDFPDNNPFSKNKDNKYSNSDLDKHASDQKVDANDTVSKIDFIISNSRGRYNDREKLLKLPDDVINRIYSKIAK</sequence>
<dbReference type="EMBL" id="MK797984">
    <property type="protein sequence ID" value="QCG76087.1"/>
    <property type="molecule type" value="Genomic_DNA"/>
</dbReference>
<evidence type="ECO:0000313" key="2">
    <source>
        <dbReference type="EMBL" id="QCG76087.1"/>
    </source>
</evidence>
<name>A0A4Y5JTQ4_9CAUD</name>
<feature type="compositionally biased region" description="Basic and acidic residues" evidence="1">
    <location>
        <begin position="433"/>
        <end position="452"/>
    </location>
</feature>
<protein>
    <submittedName>
        <fullName evidence="2">Structural protein</fullName>
    </submittedName>
</protein>
<proteinExistence type="predicted"/>